<evidence type="ECO:0000313" key="3">
    <source>
        <dbReference type="Proteomes" id="UP001165080"/>
    </source>
</evidence>
<evidence type="ECO:0000256" key="1">
    <source>
        <dbReference type="SAM" id="MobiDB-lite"/>
    </source>
</evidence>
<feature type="region of interest" description="Disordered" evidence="1">
    <location>
        <begin position="84"/>
        <end position="188"/>
    </location>
</feature>
<evidence type="ECO:0000313" key="2">
    <source>
        <dbReference type="EMBL" id="GLC51292.1"/>
    </source>
</evidence>
<organism evidence="2 3">
    <name type="scientific">Pleodorina starrii</name>
    <dbReference type="NCBI Taxonomy" id="330485"/>
    <lineage>
        <taxon>Eukaryota</taxon>
        <taxon>Viridiplantae</taxon>
        <taxon>Chlorophyta</taxon>
        <taxon>core chlorophytes</taxon>
        <taxon>Chlorophyceae</taxon>
        <taxon>CS clade</taxon>
        <taxon>Chlamydomonadales</taxon>
        <taxon>Volvocaceae</taxon>
        <taxon>Pleodorina</taxon>
    </lineage>
</organism>
<name>A0A9W6BGN6_9CHLO</name>
<feature type="compositionally biased region" description="Low complexity" evidence="1">
    <location>
        <begin position="159"/>
        <end position="171"/>
    </location>
</feature>
<feature type="compositionally biased region" description="Polar residues" evidence="1">
    <location>
        <begin position="84"/>
        <end position="94"/>
    </location>
</feature>
<sequence>MTWSEEVHNNRYHAAVSLATAERRLRKRGLPVPVLETAQGGPLMAMVAVASGLVAWQRWGTPVRSALAQNPLVQQFRTLIFGTSSSAPRPTASKNPHKNSDGGKVGARKPAVVAPTPAQAAAAAAEARLSAVASPQPQASARAVPPIPSRPAQTDPQPQASTSGSGQPAQQGGSGSGASKKKKGKKRR</sequence>
<keyword evidence="3" id="KW-1185">Reference proteome</keyword>
<gene>
    <name evidence="2" type="primary">PLEST004587</name>
    <name evidence="2" type="ORF">PLESTB_000486700</name>
</gene>
<feature type="compositionally biased region" description="Basic residues" evidence="1">
    <location>
        <begin position="179"/>
        <end position="188"/>
    </location>
</feature>
<dbReference type="OrthoDB" id="544191at2759"/>
<reference evidence="2 3" key="1">
    <citation type="journal article" date="2023" name="Commun. Biol.">
        <title>Reorganization of the ancestral sex-determining regions during the evolution of trioecy in Pleodorina starrii.</title>
        <authorList>
            <person name="Takahashi K."/>
            <person name="Suzuki S."/>
            <person name="Kawai-Toyooka H."/>
            <person name="Yamamoto K."/>
            <person name="Hamaji T."/>
            <person name="Ootsuki R."/>
            <person name="Yamaguchi H."/>
            <person name="Kawachi M."/>
            <person name="Higashiyama T."/>
            <person name="Nozaki H."/>
        </authorList>
    </citation>
    <scope>NUCLEOTIDE SEQUENCE [LARGE SCALE GENOMIC DNA]</scope>
    <source>
        <strain evidence="2 3">NIES-4479</strain>
    </source>
</reference>
<dbReference type="EMBL" id="BRXU01000004">
    <property type="protein sequence ID" value="GLC51292.1"/>
    <property type="molecule type" value="Genomic_DNA"/>
</dbReference>
<dbReference type="AlphaFoldDB" id="A0A9W6BGN6"/>
<feature type="compositionally biased region" description="Low complexity" evidence="1">
    <location>
        <begin position="110"/>
        <end position="144"/>
    </location>
</feature>
<dbReference type="Proteomes" id="UP001165080">
    <property type="component" value="Unassembled WGS sequence"/>
</dbReference>
<accession>A0A9W6BGN6</accession>
<protein>
    <submittedName>
        <fullName evidence="2">Uncharacterized protein</fullName>
    </submittedName>
</protein>
<proteinExistence type="predicted"/>
<comment type="caution">
    <text evidence="2">The sequence shown here is derived from an EMBL/GenBank/DDBJ whole genome shotgun (WGS) entry which is preliminary data.</text>
</comment>